<dbReference type="InterPro" id="IPR013783">
    <property type="entry name" value="Ig-like_fold"/>
</dbReference>
<dbReference type="PROSITE" id="PS00592">
    <property type="entry name" value="GH9_2"/>
    <property type="match status" value="1"/>
</dbReference>
<evidence type="ECO:0000256" key="4">
    <source>
        <dbReference type="ARBA" id="ARBA00023295"/>
    </source>
</evidence>
<dbReference type="Pfam" id="PF00759">
    <property type="entry name" value="Glyco_hydro_9"/>
    <property type="match status" value="1"/>
</dbReference>
<keyword evidence="3" id="KW-0119">Carbohydrate metabolism</keyword>
<organism evidence="8 9">
    <name type="scientific">Halosimplex rubrum</name>
    <dbReference type="NCBI Taxonomy" id="869889"/>
    <lineage>
        <taxon>Archaea</taxon>
        <taxon>Methanobacteriati</taxon>
        <taxon>Methanobacteriota</taxon>
        <taxon>Stenosarchaea group</taxon>
        <taxon>Halobacteria</taxon>
        <taxon>Halobacteriales</taxon>
        <taxon>Haloarculaceae</taxon>
        <taxon>Halosimplex</taxon>
    </lineage>
</organism>
<dbReference type="Pfam" id="PF02927">
    <property type="entry name" value="CelD_N"/>
    <property type="match status" value="1"/>
</dbReference>
<keyword evidence="4" id="KW-0326">Glycosidase</keyword>
<dbReference type="CDD" id="cd02850">
    <property type="entry name" value="E_set_Cellulase_N"/>
    <property type="match status" value="1"/>
</dbReference>
<dbReference type="Proteomes" id="UP000509667">
    <property type="component" value="Chromosome"/>
</dbReference>
<evidence type="ECO:0000313" key="8">
    <source>
        <dbReference type="EMBL" id="QLH78823.1"/>
    </source>
</evidence>
<sequence>MTEFESGSERPAERVHVDQVGYLPSAPKRAVVVEPERSAVEPERFAVRERGDGRVAVAGDCSEPVDDTNAGETVRRADFSALSDPGEYRVAVGRGETADGGLRETAAESVPFRVGADVYDGTLVDAVRLYTLKRSNTAIDDPVTGLDVPAGHAGDAEARTYFGDECRDEGEPLDVSGGWYDAGDYGKYVPPAAVTVGQMLLAYERYPSAFEAGQCDLPVERSGIERSPADGDGAGESEPDLPDLLVEAKFELEWLERMQRADGAVYHKVAAREWPAIDEAPTDDDRERFVYGLSTFGTAGYAAAMAMAARVYADDAPGFADRALENARAAHDYLEANPEPEFRFDAGQDDGSGPYRKDTDREERFWATAELLKTTGDTRYADYLEVRFVDLFDAAPRAPVWTDTLSLGQWAYLSADAADDARADRLESAFLDYADDLVAAVEADGYRCALDAEDYHWASTKLALSKGSMLLLANAIDPDERYVAGALDQLHYALGRTPTGYSYVTGQGTHPPRNPHDRLVEGTGANIPGMVVSGANRNGDDERLAEFIERTDAPPAKCYVDETESYSANEWAIDYTAPIFLPLGHAATMDDA</sequence>
<evidence type="ECO:0000256" key="3">
    <source>
        <dbReference type="ARBA" id="ARBA00023277"/>
    </source>
</evidence>
<keyword evidence="5" id="KW-0624">Polysaccharide degradation</keyword>
<evidence type="ECO:0000256" key="5">
    <source>
        <dbReference type="ARBA" id="ARBA00023326"/>
    </source>
</evidence>
<evidence type="ECO:0000256" key="1">
    <source>
        <dbReference type="ARBA" id="ARBA00007072"/>
    </source>
</evidence>
<keyword evidence="2 8" id="KW-0378">Hydrolase</keyword>
<feature type="domain" description="Glycoside hydrolase family 9" evidence="6">
    <location>
        <begin position="119"/>
        <end position="580"/>
    </location>
</feature>
<keyword evidence="9" id="KW-1185">Reference proteome</keyword>
<dbReference type="Gene3D" id="2.60.40.10">
    <property type="entry name" value="Immunoglobulins"/>
    <property type="match status" value="1"/>
</dbReference>
<proteinExistence type="inferred from homology"/>
<reference evidence="8 9" key="1">
    <citation type="submission" date="2020-07" db="EMBL/GenBank/DDBJ databases">
        <title>Halosimplex pelagicum sp. nov. and Halosimplex rubrum sp. nov., isolated from salted brown alga Laminaria, and emended description of the genus Halosimplex.</title>
        <authorList>
            <person name="Cui H."/>
        </authorList>
    </citation>
    <scope>NUCLEOTIDE SEQUENCE [LARGE SCALE GENOMIC DNA]</scope>
    <source>
        <strain evidence="8 9">R27</strain>
    </source>
</reference>
<evidence type="ECO:0000259" key="6">
    <source>
        <dbReference type="Pfam" id="PF00759"/>
    </source>
</evidence>
<dbReference type="GeneID" id="56079532"/>
<dbReference type="GO" id="GO:0008810">
    <property type="term" value="F:cellulase activity"/>
    <property type="evidence" value="ECO:0007669"/>
    <property type="project" value="InterPro"/>
</dbReference>
<dbReference type="OrthoDB" id="200966at2157"/>
<gene>
    <name evidence="8" type="ORF">HZS55_16675</name>
</gene>
<protein>
    <submittedName>
        <fullName evidence="8">Glycoside hydrolase family 9 protein</fullName>
    </submittedName>
</protein>
<dbReference type="PANTHER" id="PTHR22298">
    <property type="entry name" value="ENDO-1,4-BETA-GLUCANASE"/>
    <property type="match status" value="1"/>
</dbReference>
<dbReference type="SUPFAM" id="SSF81296">
    <property type="entry name" value="E set domains"/>
    <property type="match status" value="1"/>
</dbReference>
<dbReference type="GO" id="GO:0000272">
    <property type="term" value="P:polysaccharide catabolic process"/>
    <property type="evidence" value="ECO:0007669"/>
    <property type="project" value="UniProtKB-KW"/>
</dbReference>
<evidence type="ECO:0000313" key="9">
    <source>
        <dbReference type="Proteomes" id="UP000509667"/>
    </source>
</evidence>
<dbReference type="AlphaFoldDB" id="A0A7D5P1N7"/>
<dbReference type="KEGG" id="hrr:HZS55_16675"/>
<dbReference type="InterPro" id="IPR008928">
    <property type="entry name" value="6-hairpin_glycosidase_sf"/>
</dbReference>
<name>A0A7D5P1N7_9EURY</name>
<dbReference type="Gene3D" id="1.50.10.10">
    <property type="match status" value="1"/>
</dbReference>
<accession>A0A7D5P1N7</accession>
<feature type="domain" description="Cellulase Ig-like" evidence="7">
    <location>
        <begin position="12"/>
        <end position="94"/>
    </location>
</feature>
<dbReference type="InterPro" id="IPR004197">
    <property type="entry name" value="Cellulase_Ig-like"/>
</dbReference>
<dbReference type="InterPro" id="IPR001701">
    <property type="entry name" value="Glyco_hydro_9"/>
</dbReference>
<evidence type="ECO:0000256" key="2">
    <source>
        <dbReference type="ARBA" id="ARBA00022801"/>
    </source>
</evidence>
<dbReference type="InterPro" id="IPR012341">
    <property type="entry name" value="6hp_glycosidase-like_sf"/>
</dbReference>
<dbReference type="EMBL" id="CP058910">
    <property type="protein sequence ID" value="QLH78823.1"/>
    <property type="molecule type" value="Genomic_DNA"/>
</dbReference>
<dbReference type="InterPro" id="IPR014756">
    <property type="entry name" value="Ig_E-set"/>
</dbReference>
<comment type="similarity">
    <text evidence="1">Belongs to the glycosyl hydrolase 9 (cellulase E) family.</text>
</comment>
<dbReference type="InterPro" id="IPR018221">
    <property type="entry name" value="Glyco_hydro_9_His_AS"/>
</dbReference>
<dbReference type="RefSeq" id="WP_179908701.1">
    <property type="nucleotide sequence ID" value="NZ_CP058910.1"/>
</dbReference>
<evidence type="ECO:0000259" key="7">
    <source>
        <dbReference type="Pfam" id="PF02927"/>
    </source>
</evidence>
<dbReference type="SUPFAM" id="SSF48208">
    <property type="entry name" value="Six-hairpin glycosidases"/>
    <property type="match status" value="1"/>
</dbReference>